<reference evidence="1 2" key="1">
    <citation type="submission" date="2017-11" db="EMBL/GenBank/DDBJ databases">
        <title>Genome sequence of Pantoea cypripedii NE1.</title>
        <authorList>
            <person name="Nascimento F.X."/>
        </authorList>
    </citation>
    <scope>NUCLEOTIDE SEQUENCE [LARGE SCALE GENOMIC DNA]</scope>
    <source>
        <strain evidence="1 2">NE1</strain>
        <plasmid evidence="2">pne1b</plasmid>
    </source>
</reference>
<sequence>MNKKIPMHIVMQRIMQVQTVLSLWQQTLSSDDGNVPDMIDVLSTLLEDLADAIAIDMELRECPEI</sequence>
<dbReference type="Proteomes" id="UP000502005">
    <property type="component" value="Plasmid pNE1B"/>
</dbReference>
<evidence type="ECO:0000313" key="2">
    <source>
        <dbReference type="Proteomes" id="UP000502005"/>
    </source>
</evidence>
<organism evidence="1 2">
    <name type="scientific">Pantoea cypripedii</name>
    <name type="common">Pectobacterium cypripedii</name>
    <name type="synonym">Erwinia cypripedii</name>
    <dbReference type="NCBI Taxonomy" id="55209"/>
    <lineage>
        <taxon>Bacteria</taxon>
        <taxon>Pseudomonadati</taxon>
        <taxon>Pseudomonadota</taxon>
        <taxon>Gammaproteobacteria</taxon>
        <taxon>Enterobacterales</taxon>
        <taxon>Erwiniaceae</taxon>
        <taxon>Pantoea</taxon>
    </lineage>
</organism>
<dbReference type="EMBL" id="CP024770">
    <property type="protein sequence ID" value="QGY33221.1"/>
    <property type="molecule type" value="Genomic_DNA"/>
</dbReference>
<gene>
    <name evidence="1" type="ORF">CUN67_30395</name>
</gene>
<name>A0A6B9G659_PANCY</name>
<accession>A0A6B9G659</accession>
<keyword evidence="1" id="KW-0614">Plasmid</keyword>
<geneLocation type="plasmid" evidence="2">
    <name>pne1b</name>
</geneLocation>
<dbReference type="AlphaFoldDB" id="A0A6B9G659"/>
<proteinExistence type="predicted"/>
<evidence type="ECO:0000313" key="1">
    <source>
        <dbReference type="EMBL" id="QGY33221.1"/>
    </source>
</evidence>
<protein>
    <submittedName>
        <fullName evidence="1">Uncharacterized protein</fullName>
    </submittedName>
</protein>
<dbReference type="RefSeq" id="WP_208719425.1">
    <property type="nucleotide sequence ID" value="NZ_CP024770.1"/>
</dbReference>